<reference evidence="2" key="1">
    <citation type="journal article" date="2023" name="IScience">
        <title>Live-bearing cockroach genome reveals convergent evolutionary mechanisms linked to viviparity in insects and beyond.</title>
        <authorList>
            <person name="Fouks B."/>
            <person name="Harrison M.C."/>
            <person name="Mikhailova A.A."/>
            <person name="Marchal E."/>
            <person name="English S."/>
            <person name="Carruthers M."/>
            <person name="Jennings E.C."/>
            <person name="Chiamaka E.L."/>
            <person name="Frigard R.A."/>
            <person name="Pippel M."/>
            <person name="Attardo G.M."/>
            <person name="Benoit J.B."/>
            <person name="Bornberg-Bauer E."/>
            <person name="Tobe S.S."/>
        </authorList>
    </citation>
    <scope>NUCLEOTIDE SEQUENCE</scope>
    <source>
        <strain evidence="2">Stay&amp;Tobe</strain>
    </source>
</reference>
<accession>A0AAD7ZQ74</accession>
<dbReference type="AlphaFoldDB" id="A0AAD7ZQ74"/>
<evidence type="ECO:0000313" key="2">
    <source>
        <dbReference type="EMBL" id="KAJ9583868.1"/>
    </source>
</evidence>
<comment type="caution">
    <text evidence="2">The sequence shown here is derived from an EMBL/GenBank/DDBJ whole genome shotgun (WGS) entry which is preliminary data.</text>
</comment>
<feature type="non-terminal residue" evidence="2">
    <location>
        <position position="53"/>
    </location>
</feature>
<keyword evidence="1" id="KW-0732">Signal</keyword>
<keyword evidence="3" id="KW-1185">Reference proteome</keyword>
<evidence type="ECO:0000313" key="3">
    <source>
        <dbReference type="Proteomes" id="UP001233999"/>
    </source>
</evidence>
<sequence length="53" mass="5836">SKSRGAVGIKSMVKLLTKLLMACKVTWALKALQFCPSDNLPSFSILSYKYKGI</sequence>
<gene>
    <name evidence="2" type="ORF">L9F63_021789</name>
</gene>
<dbReference type="EMBL" id="JASPKZ010007511">
    <property type="protein sequence ID" value="KAJ9583868.1"/>
    <property type="molecule type" value="Genomic_DNA"/>
</dbReference>
<feature type="chain" id="PRO_5041904337" evidence="1">
    <location>
        <begin position="29"/>
        <end position="53"/>
    </location>
</feature>
<protein>
    <submittedName>
        <fullName evidence="2">Uncharacterized protein</fullName>
    </submittedName>
</protein>
<feature type="non-terminal residue" evidence="2">
    <location>
        <position position="1"/>
    </location>
</feature>
<dbReference type="Proteomes" id="UP001233999">
    <property type="component" value="Unassembled WGS sequence"/>
</dbReference>
<feature type="signal peptide" evidence="1">
    <location>
        <begin position="1"/>
        <end position="28"/>
    </location>
</feature>
<proteinExistence type="predicted"/>
<evidence type="ECO:0000256" key="1">
    <source>
        <dbReference type="SAM" id="SignalP"/>
    </source>
</evidence>
<reference evidence="2" key="2">
    <citation type="submission" date="2023-05" db="EMBL/GenBank/DDBJ databases">
        <authorList>
            <person name="Fouks B."/>
        </authorList>
    </citation>
    <scope>NUCLEOTIDE SEQUENCE</scope>
    <source>
        <strain evidence="2">Stay&amp;Tobe</strain>
        <tissue evidence="2">Testes</tissue>
    </source>
</reference>
<name>A0AAD7ZQ74_DIPPU</name>
<organism evidence="2 3">
    <name type="scientific">Diploptera punctata</name>
    <name type="common">Pacific beetle cockroach</name>
    <dbReference type="NCBI Taxonomy" id="6984"/>
    <lineage>
        <taxon>Eukaryota</taxon>
        <taxon>Metazoa</taxon>
        <taxon>Ecdysozoa</taxon>
        <taxon>Arthropoda</taxon>
        <taxon>Hexapoda</taxon>
        <taxon>Insecta</taxon>
        <taxon>Pterygota</taxon>
        <taxon>Neoptera</taxon>
        <taxon>Polyneoptera</taxon>
        <taxon>Dictyoptera</taxon>
        <taxon>Blattodea</taxon>
        <taxon>Blaberoidea</taxon>
        <taxon>Blaberidae</taxon>
        <taxon>Diplopterinae</taxon>
        <taxon>Diploptera</taxon>
    </lineage>
</organism>